<dbReference type="InterPro" id="IPR045242">
    <property type="entry name" value="Syntaxin"/>
</dbReference>
<dbReference type="GO" id="GO:0005484">
    <property type="term" value="F:SNAP receptor activity"/>
    <property type="evidence" value="ECO:0007669"/>
    <property type="project" value="TreeGrafter"/>
</dbReference>
<dbReference type="CDD" id="cd15852">
    <property type="entry name" value="SNARE_Syntaxin8"/>
    <property type="match status" value="1"/>
</dbReference>
<keyword evidence="3" id="KW-0175">Coiled coil</keyword>
<dbReference type="SUPFAM" id="SSF58038">
    <property type="entry name" value="SNARE fusion complex"/>
    <property type="match status" value="1"/>
</dbReference>
<dbReference type="InterPro" id="IPR041875">
    <property type="entry name" value="Syntaxin-8_SNARE"/>
</dbReference>
<gene>
    <name evidence="5" type="ORF">PACLA_8A082051</name>
</gene>
<dbReference type="GO" id="GO:0012505">
    <property type="term" value="C:endomembrane system"/>
    <property type="evidence" value="ECO:0007669"/>
    <property type="project" value="TreeGrafter"/>
</dbReference>
<dbReference type="AlphaFoldDB" id="A0A7D9HE52"/>
<dbReference type="Pfam" id="PF05739">
    <property type="entry name" value="SNARE"/>
    <property type="match status" value="1"/>
</dbReference>
<dbReference type="GO" id="GO:0031201">
    <property type="term" value="C:SNARE complex"/>
    <property type="evidence" value="ECO:0007669"/>
    <property type="project" value="TreeGrafter"/>
</dbReference>
<dbReference type="GO" id="GO:0006906">
    <property type="term" value="P:vesicle fusion"/>
    <property type="evidence" value="ECO:0007669"/>
    <property type="project" value="TreeGrafter"/>
</dbReference>
<organism evidence="5 6">
    <name type="scientific">Paramuricea clavata</name>
    <name type="common">Red gorgonian</name>
    <name type="synonym">Violescent sea-whip</name>
    <dbReference type="NCBI Taxonomy" id="317549"/>
    <lineage>
        <taxon>Eukaryota</taxon>
        <taxon>Metazoa</taxon>
        <taxon>Cnidaria</taxon>
        <taxon>Anthozoa</taxon>
        <taxon>Octocorallia</taxon>
        <taxon>Malacalcyonacea</taxon>
        <taxon>Plexauridae</taxon>
        <taxon>Paramuricea</taxon>
    </lineage>
</organism>
<dbReference type="PANTHER" id="PTHR19957:SF124">
    <property type="entry name" value="SYNTAXIN-8"/>
    <property type="match status" value="1"/>
</dbReference>
<dbReference type="SMART" id="SM00397">
    <property type="entry name" value="t_SNARE"/>
    <property type="match status" value="1"/>
</dbReference>
<protein>
    <submittedName>
        <fullName evidence="5">Syntaxin-8</fullName>
    </submittedName>
</protein>
<accession>A0A7D9HE52</accession>
<dbReference type="InterPro" id="IPR000727">
    <property type="entry name" value="T_SNARE_dom"/>
</dbReference>
<dbReference type="GO" id="GO:0000149">
    <property type="term" value="F:SNARE binding"/>
    <property type="evidence" value="ECO:0007669"/>
    <property type="project" value="TreeGrafter"/>
</dbReference>
<keyword evidence="4" id="KW-0472">Membrane</keyword>
<comment type="caution">
    <text evidence="5">The sequence shown here is derived from an EMBL/GenBank/DDBJ whole genome shotgun (WGS) entry which is preliminary data.</text>
</comment>
<dbReference type="GO" id="GO:0006886">
    <property type="term" value="P:intracellular protein transport"/>
    <property type="evidence" value="ECO:0007669"/>
    <property type="project" value="TreeGrafter"/>
</dbReference>
<comment type="subcellular location">
    <subcellularLocation>
        <location evidence="1">Membrane</location>
    </subcellularLocation>
</comment>
<dbReference type="OrthoDB" id="428895at2759"/>
<sequence>MPGDTWVTDCKSVENLGSEIMERLNEKNRLKRSGSNYSKVDGQCRLMLNNYSKELQRLKSDLSKASSSYHITDREAERRQDMIDQLATKERRLKAAFVEESVQTDYGRGSLLDTGSSRGFSSDPWSADVESDNTRNKGVNELVQQQHQIIAEQDRGLEALSEAIQRQKLIGNVITDEVDTQNEIIDDLHSSVENTNRRLIREDAHVRKVTAKSSNCAMMVIIVLLIIVIVVVAAVPKPK</sequence>
<dbReference type="Gene3D" id="1.20.5.110">
    <property type="match status" value="1"/>
</dbReference>
<dbReference type="EMBL" id="CACRXK020000223">
    <property type="protein sequence ID" value="CAB3979732.1"/>
    <property type="molecule type" value="Genomic_DNA"/>
</dbReference>
<keyword evidence="2" id="KW-0813">Transport</keyword>
<dbReference type="PANTHER" id="PTHR19957">
    <property type="entry name" value="SYNTAXIN"/>
    <property type="match status" value="1"/>
</dbReference>
<dbReference type="Proteomes" id="UP001152795">
    <property type="component" value="Unassembled WGS sequence"/>
</dbReference>
<dbReference type="PROSITE" id="PS50192">
    <property type="entry name" value="T_SNARE"/>
    <property type="match status" value="1"/>
</dbReference>
<proteinExistence type="predicted"/>
<reference evidence="5" key="1">
    <citation type="submission" date="2020-04" db="EMBL/GenBank/DDBJ databases">
        <authorList>
            <person name="Alioto T."/>
            <person name="Alioto T."/>
            <person name="Gomez Garrido J."/>
        </authorList>
    </citation>
    <scope>NUCLEOTIDE SEQUENCE</scope>
    <source>
        <strain evidence="5">A484AB</strain>
    </source>
</reference>
<dbReference type="GO" id="GO:0048278">
    <property type="term" value="P:vesicle docking"/>
    <property type="evidence" value="ECO:0007669"/>
    <property type="project" value="TreeGrafter"/>
</dbReference>
<evidence type="ECO:0000313" key="6">
    <source>
        <dbReference type="Proteomes" id="UP001152795"/>
    </source>
</evidence>
<keyword evidence="6" id="KW-1185">Reference proteome</keyword>
<evidence type="ECO:0000313" key="5">
    <source>
        <dbReference type="EMBL" id="CAB3979732.1"/>
    </source>
</evidence>
<name>A0A7D9HE52_PARCT</name>
<evidence type="ECO:0000256" key="3">
    <source>
        <dbReference type="ARBA" id="ARBA00023054"/>
    </source>
</evidence>
<evidence type="ECO:0000256" key="2">
    <source>
        <dbReference type="ARBA" id="ARBA00022448"/>
    </source>
</evidence>
<evidence type="ECO:0000256" key="1">
    <source>
        <dbReference type="ARBA" id="ARBA00004370"/>
    </source>
</evidence>
<evidence type="ECO:0000256" key="4">
    <source>
        <dbReference type="ARBA" id="ARBA00023136"/>
    </source>
</evidence>